<proteinExistence type="predicted"/>
<dbReference type="SUPFAM" id="SSF53850">
    <property type="entry name" value="Periplasmic binding protein-like II"/>
    <property type="match status" value="1"/>
</dbReference>
<evidence type="ECO:0000313" key="8">
    <source>
        <dbReference type="Proteomes" id="UP001623591"/>
    </source>
</evidence>
<feature type="chain" id="PRO_5045734768" evidence="6">
    <location>
        <begin position="21"/>
        <end position="476"/>
    </location>
</feature>
<dbReference type="InterPro" id="IPR006059">
    <property type="entry name" value="SBP"/>
</dbReference>
<evidence type="ECO:0000256" key="3">
    <source>
        <dbReference type="ARBA" id="ARBA00023136"/>
    </source>
</evidence>
<keyword evidence="4" id="KW-0564">Palmitate</keyword>
<evidence type="ECO:0000313" key="7">
    <source>
        <dbReference type="EMBL" id="MFL0246392.1"/>
    </source>
</evidence>
<evidence type="ECO:0000256" key="5">
    <source>
        <dbReference type="ARBA" id="ARBA00023288"/>
    </source>
</evidence>
<dbReference type="Gene3D" id="3.40.190.10">
    <property type="entry name" value="Periplasmic binding protein-like II"/>
    <property type="match status" value="1"/>
</dbReference>
<feature type="signal peptide" evidence="6">
    <location>
        <begin position="1"/>
        <end position="20"/>
    </location>
</feature>
<dbReference type="EMBL" id="JBJHZZ010000002">
    <property type="protein sequence ID" value="MFL0246392.1"/>
    <property type="molecule type" value="Genomic_DNA"/>
</dbReference>
<dbReference type="PANTHER" id="PTHR43649">
    <property type="entry name" value="ARABINOSE-BINDING PROTEIN-RELATED"/>
    <property type="match status" value="1"/>
</dbReference>
<dbReference type="PANTHER" id="PTHR43649:SF33">
    <property type="entry name" value="POLYGALACTURONAN_RHAMNOGALACTURONAN-BINDING PROTEIN YTCQ"/>
    <property type="match status" value="1"/>
</dbReference>
<gene>
    <name evidence="7" type="ORF">ACJDUG_05270</name>
</gene>
<name>A0ABW8T2N5_9CLOT</name>
<sequence length="476" mass="52363">MKRRTLALALSCLMTVGLFAGCSNSAATNGPSTDKPGTATKTLKVWSFTDEVKTMALAFQKEHPDVKIEYTMIPMTNGEFQTKLKSTLQSGDVPDVVSLEISFVREYVESNYLSDLSDLLPTAKDLGTYQFTLDIGTYEGKTKAYSYQATPGAMFYRRSLAKQYFGTDDPVKIQALVSDMSKFEAAAKTVKEKSNGNTYMVASTGDFANLYFANRKSPWVVDNKLVIDPKVNELLDMAKSFRQNGYEAQATQWQEGWFAGMNDSLVDAKGNAKQVFSYLLPTWGLPYTLMPNAAPKDNADKTAKVGKDTSGDWACIDGPMPYQWGGTFIGALKDSKNQDLAKEFIKFCTLNATTLKNWATGVYTNDYLKKIDPTIGDKLAQGAGDFVSSQKVVNEIIPEFDNATTSKFLSGQNSYKNFAQIAPNISLKLIQASDDAIQRALNDPMTNYASGKATKDEAIKQFKDAVKNALPDLTVN</sequence>
<keyword evidence="3" id="KW-0472">Membrane</keyword>
<evidence type="ECO:0000256" key="4">
    <source>
        <dbReference type="ARBA" id="ARBA00023139"/>
    </source>
</evidence>
<evidence type="ECO:0000256" key="2">
    <source>
        <dbReference type="ARBA" id="ARBA00022729"/>
    </source>
</evidence>
<organism evidence="7 8">
    <name type="scientific">Candidatus Clostridium stratigraminis</name>
    <dbReference type="NCBI Taxonomy" id="3381661"/>
    <lineage>
        <taxon>Bacteria</taxon>
        <taxon>Bacillati</taxon>
        <taxon>Bacillota</taxon>
        <taxon>Clostridia</taxon>
        <taxon>Eubacteriales</taxon>
        <taxon>Clostridiaceae</taxon>
        <taxon>Clostridium</taxon>
    </lineage>
</organism>
<dbReference type="Pfam" id="PF01547">
    <property type="entry name" value="SBP_bac_1"/>
    <property type="match status" value="1"/>
</dbReference>
<dbReference type="PROSITE" id="PS51257">
    <property type="entry name" value="PROKAR_LIPOPROTEIN"/>
    <property type="match status" value="1"/>
</dbReference>
<keyword evidence="1" id="KW-1003">Cell membrane</keyword>
<dbReference type="RefSeq" id="WP_406768860.1">
    <property type="nucleotide sequence ID" value="NZ_JBJHZZ010000002.1"/>
</dbReference>
<keyword evidence="8" id="KW-1185">Reference proteome</keyword>
<comment type="caution">
    <text evidence="7">The sequence shown here is derived from an EMBL/GenBank/DDBJ whole genome shotgun (WGS) entry which is preliminary data.</text>
</comment>
<evidence type="ECO:0000256" key="6">
    <source>
        <dbReference type="SAM" id="SignalP"/>
    </source>
</evidence>
<dbReference type="InterPro" id="IPR050490">
    <property type="entry name" value="Bact_solute-bd_prot1"/>
</dbReference>
<dbReference type="Proteomes" id="UP001623591">
    <property type="component" value="Unassembled WGS sequence"/>
</dbReference>
<keyword evidence="5" id="KW-0449">Lipoprotein</keyword>
<evidence type="ECO:0000256" key="1">
    <source>
        <dbReference type="ARBA" id="ARBA00022475"/>
    </source>
</evidence>
<protein>
    <submittedName>
        <fullName evidence="7">ABC transporter substrate-binding protein</fullName>
    </submittedName>
</protein>
<accession>A0ABW8T2N5</accession>
<reference evidence="7 8" key="1">
    <citation type="submission" date="2024-11" db="EMBL/GenBank/DDBJ databases">
        <authorList>
            <person name="Heng Y.C."/>
            <person name="Lim A.C.H."/>
            <person name="Lee J.K.Y."/>
            <person name="Kittelmann S."/>
        </authorList>
    </citation>
    <scope>NUCLEOTIDE SEQUENCE [LARGE SCALE GENOMIC DNA]</scope>
    <source>
        <strain evidence="7 8">WILCCON 0185</strain>
    </source>
</reference>
<keyword evidence="2 6" id="KW-0732">Signal</keyword>